<dbReference type="GO" id="GO:0009055">
    <property type="term" value="F:electron transfer activity"/>
    <property type="evidence" value="ECO:0007669"/>
    <property type="project" value="InterPro"/>
</dbReference>
<keyword evidence="8" id="KW-1185">Reference proteome</keyword>
<keyword evidence="3 4" id="KW-0408">Iron</keyword>
<dbReference type="PATRIC" id="fig|1094466.5.peg.125"/>
<evidence type="ECO:0000313" key="7">
    <source>
        <dbReference type="EMBL" id="CCG52130.1"/>
    </source>
</evidence>
<keyword evidence="2 4" id="KW-0479">Metal-binding</keyword>
<organism evidence="7 8">
    <name type="scientific">Flavobacterium indicum (strain DSM 17447 / CIP 109464 / GPTSA100-9)</name>
    <dbReference type="NCBI Taxonomy" id="1094466"/>
    <lineage>
        <taxon>Bacteria</taxon>
        <taxon>Pseudomonadati</taxon>
        <taxon>Bacteroidota</taxon>
        <taxon>Flavobacteriia</taxon>
        <taxon>Flavobacteriales</taxon>
        <taxon>Flavobacteriaceae</taxon>
        <taxon>Flavobacterium</taxon>
    </lineage>
</organism>
<dbReference type="GO" id="GO:0046872">
    <property type="term" value="F:metal ion binding"/>
    <property type="evidence" value="ECO:0007669"/>
    <property type="project" value="UniProtKB-KW"/>
</dbReference>
<proteinExistence type="predicted"/>
<evidence type="ECO:0000256" key="2">
    <source>
        <dbReference type="ARBA" id="ARBA00022723"/>
    </source>
</evidence>
<gene>
    <name evidence="7" type="ordered locus">KQS_00655</name>
</gene>
<reference evidence="8" key="2">
    <citation type="submission" date="2012-03" db="EMBL/GenBank/DDBJ databases">
        <title>Complete genome sequence of Flavobacterium indicum GPTSA100-9T, isolated from warm spring water.</title>
        <authorList>
            <person name="Barbier P."/>
            <person name="Houel A."/>
            <person name="Loux V."/>
            <person name="Poulain J."/>
            <person name="Bernardet J.-F."/>
            <person name="Touchon M."/>
            <person name="Duchaud E."/>
        </authorList>
    </citation>
    <scope>NUCLEOTIDE SEQUENCE [LARGE SCALE GENOMIC DNA]</scope>
    <source>
        <strain evidence="8">DSM 17447 / CIP 109464 / GPTSA100-9</strain>
    </source>
</reference>
<dbReference type="STRING" id="1094466.KQS_00655"/>
<evidence type="ECO:0000256" key="1">
    <source>
        <dbReference type="ARBA" id="ARBA00022617"/>
    </source>
</evidence>
<dbReference type="KEGG" id="fin:KQS_00655"/>
<dbReference type="PROSITE" id="PS51007">
    <property type="entry name" value="CYTC"/>
    <property type="match status" value="1"/>
</dbReference>
<dbReference type="Proteomes" id="UP000007599">
    <property type="component" value="Chromosome I"/>
</dbReference>
<dbReference type="Gene3D" id="1.10.760.10">
    <property type="entry name" value="Cytochrome c-like domain"/>
    <property type="match status" value="1"/>
</dbReference>
<evidence type="ECO:0000256" key="3">
    <source>
        <dbReference type="ARBA" id="ARBA00023004"/>
    </source>
</evidence>
<dbReference type="GO" id="GO:0020037">
    <property type="term" value="F:heme binding"/>
    <property type="evidence" value="ECO:0007669"/>
    <property type="project" value="InterPro"/>
</dbReference>
<dbReference type="InterPro" id="IPR036909">
    <property type="entry name" value="Cyt_c-like_dom_sf"/>
</dbReference>
<dbReference type="Pfam" id="PF00034">
    <property type="entry name" value="Cytochrom_C"/>
    <property type="match status" value="1"/>
</dbReference>
<protein>
    <submittedName>
        <fullName evidence="7">Cytochrome c551/c552 family protein</fullName>
    </submittedName>
</protein>
<dbReference type="OrthoDB" id="9814063at2"/>
<reference evidence="7 8" key="1">
    <citation type="journal article" date="2012" name="J. Bacteriol.">
        <title>Complete Genome Sequence of Flavobacterium indicum GPSTA100-9T, Isolated from Warm Spring Water.</title>
        <authorList>
            <person name="Barbier P."/>
            <person name="Houel A."/>
            <person name="Loux V."/>
            <person name="Poulain J."/>
            <person name="Bernardet J.F."/>
            <person name="Touchon M."/>
            <person name="Duchaud E."/>
        </authorList>
    </citation>
    <scope>NUCLEOTIDE SEQUENCE [LARGE SCALE GENOMIC DNA]</scope>
    <source>
        <strain evidence="8">DSM 17447 / CIP 109464 / GPTSA100-9</strain>
    </source>
</reference>
<sequence>MKKISYTFFTITSLLVLNSCGKKTETDPMGNPVEQSTTATQTPEELGKEIFEGKGTCTTCHRADTKVIGPSIKEISKVYKDKKASIALFLKGEGEPLVDPSQYEVMKANFAITKTLSDEELEALEAYMHSLNK</sequence>
<dbReference type="EMBL" id="HE774682">
    <property type="protein sequence ID" value="CCG52130.1"/>
    <property type="molecule type" value="Genomic_DNA"/>
</dbReference>
<name>H8XNL3_FLAIG</name>
<evidence type="ECO:0000259" key="6">
    <source>
        <dbReference type="PROSITE" id="PS51007"/>
    </source>
</evidence>
<feature type="region of interest" description="Disordered" evidence="5">
    <location>
        <begin position="24"/>
        <end position="44"/>
    </location>
</feature>
<accession>H8XNL3</accession>
<feature type="compositionally biased region" description="Polar residues" evidence="5">
    <location>
        <begin position="33"/>
        <end position="43"/>
    </location>
</feature>
<feature type="domain" description="Cytochrome c" evidence="6">
    <location>
        <begin position="42"/>
        <end position="132"/>
    </location>
</feature>
<evidence type="ECO:0000256" key="5">
    <source>
        <dbReference type="SAM" id="MobiDB-lite"/>
    </source>
</evidence>
<dbReference type="InterPro" id="IPR009056">
    <property type="entry name" value="Cyt_c-like_dom"/>
</dbReference>
<evidence type="ECO:0000256" key="4">
    <source>
        <dbReference type="PROSITE-ProRule" id="PRU00433"/>
    </source>
</evidence>
<dbReference type="eggNOG" id="COG4654">
    <property type="taxonomic scope" value="Bacteria"/>
</dbReference>
<dbReference type="HOGENOM" id="CLU_1903589_0_0_10"/>
<dbReference type="RefSeq" id="WP_014387274.1">
    <property type="nucleotide sequence ID" value="NC_017025.1"/>
</dbReference>
<dbReference type="AlphaFoldDB" id="H8XNL3"/>
<keyword evidence="1 4" id="KW-0349">Heme</keyword>
<evidence type="ECO:0000313" key="8">
    <source>
        <dbReference type="Proteomes" id="UP000007599"/>
    </source>
</evidence>
<dbReference type="SUPFAM" id="SSF46626">
    <property type="entry name" value="Cytochrome c"/>
    <property type="match status" value="1"/>
</dbReference>